<dbReference type="STRING" id="1183432.AGR3A_Lc130466"/>
<dbReference type="PANTHER" id="PTHR19328">
    <property type="entry name" value="HEDGEHOG-INTERACTING PROTEIN"/>
    <property type="match status" value="1"/>
</dbReference>
<dbReference type="AlphaFoldDB" id="A0A1S7RHB7"/>
<dbReference type="InterPro" id="IPR012938">
    <property type="entry name" value="Glc/Sorbosone_DH"/>
</dbReference>
<feature type="region of interest" description="Disordered" evidence="1">
    <location>
        <begin position="30"/>
        <end position="58"/>
    </location>
</feature>
<dbReference type="InterPro" id="IPR011041">
    <property type="entry name" value="Quinoprot_gluc/sorb_DH_b-prop"/>
</dbReference>
<dbReference type="SUPFAM" id="SSF50952">
    <property type="entry name" value="Soluble quinoprotein glucose dehydrogenase"/>
    <property type="match status" value="1"/>
</dbReference>
<dbReference type="Pfam" id="PF07995">
    <property type="entry name" value="GSDH"/>
    <property type="match status" value="1"/>
</dbReference>
<feature type="signal peptide" evidence="2">
    <location>
        <begin position="1"/>
        <end position="27"/>
    </location>
</feature>
<evidence type="ECO:0000256" key="2">
    <source>
        <dbReference type="SAM" id="SignalP"/>
    </source>
</evidence>
<evidence type="ECO:0000313" key="4">
    <source>
        <dbReference type="EMBL" id="CUX52558.1"/>
    </source>
</evidence>
<feature type="chain" id="PRO_5010537908" description="Glucose/Sorbosone dehydrogenase domain-containing protein" evidence="2">
    <location>
        <begin position="28"/>
        <end position="409"/>
    </location>
</feature>
<proteinExistence type="predicted"/>
<evidence type="ECO:0000313" key="5">
    <source>
        <dbReference type="Proteomes" id="UP000191988"/>
    </source>
</evidence>
<reference evidence="5" key="1">
    <citation type="submission" date="2016-01" db="EMBL/GenBank/DDBJ databases">
        <authorList>
            <person name="Regsiter A."/>
            <person name="william w."/>
        </authorList>
    </citation>
    <scope>NUCLEOTIDE SEQUENCE [LARGE SCALE GENOMIC DNA]</scope>
    <source>
        <strain evidence="5">CFBP 6623</strain>
    </source>
</reference>
<accession>A0A1S7RHB7</accession>
<keyword evidence="5" id="KW-1185">Reference proteome</keyword>
<evidence type="ECO:0000256" key="1">
    <source>
        <dbReference type="SAM" id="MobiDB-lite"/>
    </source>
</evidence>
<dbReference type="PANTHER" id="PTHR19328:SF75">
    <property type="entry name" value="ALDOSE SUGAR DEHYDROGENASE YLII"/>
    <property type="match status" value="1"/>
</dbReference>
<organism evidence="4 5">
    <name type="scientific">Agrobacterium tomkonis CFBP 6623</name>
    <dbReference type="NCBI Taxonomy" id="1183432"/>
    <lineage>
        <taxon>Bacteria</taxon>
        <taxon>Pseudomonadati</taxon>
        <taxon>Pseudomonadota</taxon>
        <taxon>Alphaproteobacteria</taxon>
        <taxon>Hyphomicrobiales</taxon>
        <taxon>Rhizobiaceae</taxon>
        <taxon>Rhizobium/Agrobacterium group</taxon>
        <taxon>Agrobacterium</taxon>
        <taxon>Agrobacterium tumefaciens complex</taxon>
    </lineage>
</organism>
<dbReference type="InterPro" id="IPR011042">
    <property type="entry name" value="6-blade_b-propeller_TolB-like"/>
</dbReference>
<dbReference type="Gene3D" id="2.120.10.30">
    <property type="entry name" value="TolB, C-terminal domain"/>
    <property type="match status" value="1"/>
</dbReference>
<dbReference type="Proteomes" id="UP000191988">
    <property type="component" value="Unassembled WGS sequence"/>
</dbReference>
<protein>
    <recommendedName>
        <fullName evidence="3">Glucose/Sorbosone dehydrogenase domain-containing protein</fullName>
    </recommendedName>
</protein>
<evidence type="ECO:0000259" key="3">
    <source>
        <dbReference type="Pfam" id="PF07995"/>
    </source>
</evidence>
<sequence length="409" mass="43444">MFHNNRFLSSTILCALLAVPFAGAAHAQTAPAAETKRPNAPDQKPAFEGQTRAPQAAAQPNIEKTVVAEGLPHLWSMEFLPDGRMIVAAKEGAMHIVADGKAGPAIAGVPEVASAGQGGLLDIALAPDFETSRKIFFSFSEPRDGGNGTSVASAKLAEDGGAAKLEDVSVIFRQMPTYDGDKHFGSRLVFGPDKELYVTVGERSDATPRVQAQDLSSGLGKVFRIDAEGKAFEGNPFAGQQNALPEIWSYGHRNLQAAALDGEGRLWTVEHGPKGGDELNMPKAGLNYGWPVITYGVEYSGRSVGEGVTAKEGMEQPVYYWDPVIGPSGMTYYDGDQIPEWKGAFIVGGLVSQGLVILHIDGDRVATESRLPLEARIRDVKVGPDGAIYAVTEERGGGESQILRIAKAG</sequence>
<feature type="domain" description="Glucose/Sorbosone dehydrogenase" evidence="3">
    <location>
        <begin position="72"/>
        <end position="397"/>
    </location>
</feature>
<dbReference type="RefSeq" id="WP_046801656.1">
    <property type="nucleotide sequence ID" value="NZ_LT009724.1"/>
</dbReference>
<keyword evidence="2" id="KW-0732">Signal</keyword>
<name>A0A1S7RHB7_9HYPH</name>
<dbReference type="EMBL" id="FBWK01000049">
    <property type="protein sequence ID" value="CUX52558.1"/>
    <property type="molecule type" value="Genomic_DNA"/>
</dbReference>
<gene>
    <name evidence="4" type="ORF">AGR3A_Lc130466</name>
</gene>